<accession>A0A8S5SND3</accession>
<dbReference type="EMBL" id="BK032629">
    <property type="protein sequence ID" value="DAF52074.1"/>
    <property type="molecule type" value="Genomic_DNA"/>
</dbReference>
<protein>
    <submittedName>
        <fullName evidence="1">Uncharacterized protein</fullName>
    </submittedName>
</protein>
<name>A0A8S5SND3_9CAUD</name>
<sequence length="38" mass="4778">MKKLFIFVQNNKIIDEQWHKKKKFYLKLIRFAKNVILI</sequence>
<proteinExistence type="predicted"/>
<organism evidence="1">
    <name type="scientific">Myoviridae sp. ctPoO4</name>
    <dbReference type="NCBI Taxonomy" id="2827685"/>
    <lineage>
        <taxon>Viruses</taxon>
        <taxon>Duplodnaviria</taxon>
        <taxon>Heunggongvirae</taxon>
        <taxon>Uroviricota</taxon>
        <taxon>Caudoviricetes</taxon>
    </lineage>
</organism>
<evidence type="ECO:0000313" key="1">
    <source>
        <dbReference type="EMBL" id="DAF52074.1"/>
    </source>
</evidence>
<reference evidence="1" key="1">
    <citation type="journal article" date="2021" name="Proc. Natl. Acad. Sci. U.S.A.">
        <title>A Catalog of Tens of Thousands of Viruses from Human Metagenomes Reveals Hidden Associations with Chronic Diseases.</title>
        <authorList>
            <person name="Tisza M.J."/>
            <person name="Buck C.B."/>
        </authorList>
    </citation>
    <scope>NUCLEOTIDE SEQUENCE</scope>
    <source>
        <strain evidence="1">CtPoO4</strain>
    </source>
</reference>